<dbReference type="RefSeq" id="WP_185300463.1">
    <property type="nucleotide sequence ID" value="NZ_CP045702.1"/>
</dbReference>
<accession>A0A7G7BNQ3</accession>
<evidence type="ECO:0000313" key="1">
    <source>
        <dbReference type="EMBL" id="QNE76968.1"/>
    </source>
</evidence>
<dbReference type="KEGG" id="sfiy:F0344_22205"/>
<keyword evidence="2" id="KW-1185">Reference proteome</keyword>
<organism evidence="1 2">
    <name type="scientific">Streptomyces finlayi</name>
    <dbReference type="NCBI Taxonomy" id="67296"/>
    <lineage>
        <taxon>Bacteria</taxon>
        <taxon>Bacillati</taxon>
        <taxon>Actinomycetota</taxon>
        <taxon>Actinomycetes</taxon>
        <taxon>Kitasatosporales</taxon>
        <taxon>Streptomycetaceae</taxon>
        <taxon>Streptomyces</taxon>
    </lineage>
</organism>
<sequence>MTDIDKLTRLFEALGADDAQGWAESEAEENIPQLARYRFLRMVWQDIDVWSAAAPLWVEAYRAHGPASGVVERALGLGLTPGELGEIAREVARETAFGLLHGLADPADGDLPPEVESQLPRWRLAELSPQGEPTGRVLGALYEDLGEVEPQGPTGGVV</sequence>
<reference evidence="2" key="1">
    <citation type="submission" date="2019-10" db="EMBL/GenBank/DDBJ databases">
        <title>Antimicrobial potential of Antarctic Bacteria.</title>
        <authorList>
            <person name="Benaud N."/>
            <person name="Edwards R.J."/>
            <person name="Ferrari B.C."/>
        </authorList>
    </citation>
    <scope>NUCLEOTIDE SEQUENCE [LARGE SCALE GENOMIC DNA]</scope>
    <source>
        <strain evidence="2">NBSH44</strain>
    </source>
</reference>
<dbReference type="AlphaFoldDB" id="A0A7G7BNQ3"/>
<protein>
    <submittedName>
        <fullName evidence="1">Uncharacterized protein</fullName>
    </submittedName>
</protein>
<evidence type="ECO:0000313" key="2">
    <source>
        <dbReference type="Proteomes" id="UP000515307"/>
    </source>
</evidence>
<dbReference type="Proteomes" id="UP000515307">
    <property type="component" value="Chromosome"/>
</dbReference>
<gene>
    <name evidence="1" type="ORF">F0344_22205</name>
</gene>
<proteinExistence type="predicted"/>
<dbReference type="EMBL" id="CP045702">
    <property type="protein sequence ID" value="QNE76968.1"/>
    <property type="molecule type" value="Genomic_DNA"/>
</dbReference>
<name>A0A7G7BNQ3_9ACTN</name>